<comment type="caution">
    <text evidence="1">The sequence shown here is derived from an EMBL/GenBank/DDBJ whole genome shotgun (WGS) entry which is preliminary data.</text>
</comment>
<sequence length="104" mass="11504">MSALSSSKKAKLVVASVKGLALQKDTPKISLKMFWEGLEAVKTSPRGSLEEAKDAFEEVGSDYFSRDRTPALGIQGFLGTCSIYFMVVELRFVNWHTKELGQKS</sequence>
<dbReference type="Proteomes" id="UP001165960">
    <property type="component" value="Unassembled WGS sequence"/>
</dbReference>
<proteinExistence type="predicted"/>
<gene>
    <name evidence="1" type="ORF">DSO57_1031522</name>
</gene>
<evidence type="ECO:0000313" key="2">
    <source>
        <dbReference type="Proteomes" id="UP001165960"/>
    </source>
</evidence>
<keyword evidence="2" id="KW-1185">Reference proteome</keyword>
<evidence type="ECO:0000313" key="1">
    <source>
        <dbReference type="EMBL" id="KAJ9048767.1"/>
    </source>
</evidence>
<organism evidence="1 2">
    <name type="scientific">Entomophthora muscae</name>
    <dbReference type="NCBI Taxonomy" id="34485"/>
    <lineage>
        <taxon>Eukaryota</taxon>
        <taxon>Fungi</taxon>
        <taxon>Fungi incertae sedis</taxon>
        <taxon>Zoopagomycota</taxon>
        <taxon>Entomophthoromycotina</taxon>
        <taxon>Entomophthoromycetes</taxon>
        <taxon>Entomophthorales</taxon>
        <taxon>Entomophthoraceae</taxon>
        <taxon>Entomophthora</taxon>
    </lineage>
</organism>
<reference evidence="1" key="1">
    <citation type="submission" date="2022-04" db="EMBL/GenBank/DDBJ databases">
        <title>Genome of the entomopathogenic fungus Entomophthora muscae.</title>
        <authorList>
            <person name="Elya C."/>
            <person name="Lovett B.R."/>
            <person name="Lee E."/>
            <person name="Macias A.M."/>
            <person name="Hajek A.E."/>
            <person name="De Bivort B.L."/>
            <person name="Kasson M.T."/>
            <person name="De Fine Licht H.H."/>
            <person name="Stajich J.E."/>
        </authorList>
    </citation>
    <scope>NUCLEOTIDE SEQUENCE</scope>
    <source>
        <strain evidence="1">Berkeley</strain>
    </source>
</reference>
<name>A0ACC2RFA7_9FUNG</name>
<accession>A0ACC2RFA7</accession>
<protein>
    <submittedName>
        <fullName evidence="1">Uncharacterized protein</fullName>
    </submittedName>
</protein>
<dbReference type="EMBL" id="QTSX02007327">
    <property type="protein sequence ID" value="KAJ9048767.1"/>
    <property type="molecule type" value="Genomic_DNA"/>
</dbReference>